<protein>
    <submittedName>
        <fullName evidence="1">Uncharacterized protein</fullName>
    </submittedName>
</protein>
<name>A0A8J9UYD7_9NEOP</name>
<evidence type="ECO:0000313" key="2">
    <source>
        <dbReference type="Proteomes" id="UP000838878"/>
    </source>
</evidence>
<feature type="non-terminal residue" evidence="1">
    <location>
        <position position="93"/>
    </location>
</feature>
<keyword evidence="2" id="KW-1185">Reference proteome</keyword>
<evidence type="ECO:0000313" key="1">
    <source>
        <dbReference type="EMBL" id="CAH0727054.1"/>
    </source>
</evidence>
<reference evidence="1" key="1">
    <citation type="submission" date="2021-12" db="EMBL/GenBank/DDBJ databases">
        <authorList>
            <person name="Martin H S."/>
        </authorList>
    </citation>
    <scope>NUCLEOTIDE SEQUENCE</scope>
</reference>
<dbReference type="EMBL" id="OV170226">
    <property type="protein sequence ID" value="CAH0727054.1"/>
    <property type="molecule type" value="Genomic_DNA"/>
</dbReference>
<dbReference type="Proteomes" id="UP000838878">
    <property type="component" value="Chromosome 6"/>
</dbReference>
<dbReference type="AlphaFoldDB" id="A0A8J9UYD7"/>
<gene>
    <name evidence="1" type="ORF">BINO364_LOCUS12443</name>
</gene>
<sequence length="93" mass="10783">MDGATIAKLRGSSQRRELHRFRLGILRIEMARLHIVTQNFNSNSLRCMRASLNFREHFPLDKLFDKQKTSHFILVPSVNRKDGKEPESFASAN</sequence>
<proteinExistence type="predicted"/>
<organism evidence="1 2">
    <name type="scientific">Brenthis ino</name>
    <name type="common">lesser marbled fritillary</name>
    <dbReference type="NCBI Taxonomy" id="405034"/>
    <lineage>
        <taxon>Eukaryota</taxon>
        <taxon>Metazoa</taxon>
        <taxon>Ecdysozoa</taxon>
        <taxon>Arthropoda</taxon>
        <taxon>Hexapoda</taxon>
        <taxon>Insecta</taxon>
        <taxon>Pterygota</taxon>
        <taxon>Neoptera</taxon>
        <taxon>Endopterygota</taxon>
        <taxon>Lepidoptera</taxon>
        <taxon>Glossata</taxon>
        <taxon>Ditrysia</taxon>
        <taxon>Papilionoidea</taxon>
        <taxon>Nymphalidae</taxon>
        <taxon>Heliconiinae</taxon>
        <taxon>Argynnini</taxon>
        <taxon>Brenthis</taxon>
    </lineage>
</organism>
<accession>A0A8J9UYD7</accession>